<evidence type="ECO:0000259" key="6">
    <source>
        <dbReference type="SMART" id="SM00385"/>
    </source>
</evidence>
<feature type="region of interest" description="Disordered" evidence="5">
    <location>
        <begin position="1"/>
        <end position="26"/>
    </location>
</feature>
<organism evidence="8 9">
    <name type="scientific">Stylonychia lemnae</name>
    <name type="common">Ciliate</name>
    <dbReference type="NCBI Taxonomy" id="5949"/>
    <lineage>
        <taxon>Eukaryota</taxon>
        <taxon>Sar</taxon>
        <taxon>Alveolata</taxon>
        <taxon>Ciliophora</taxon>
        <taxon>Intramacronucleata</taxon>
        <taxon>Spirotrichea</taxon>
        <taxon>Stichotrichia</taxon>
        <taxon>Sporadotrichida</taxon>
        <taxon>Oxytrichidae</taxon>
        <taxon>Stylonychinae</taxon>
        <taxon>Stylonychia</taxon>
    </lineage>
</organism>
<dbReference type="AlphaFoldDB" id="A0A077ZZK8"/>
<evidence type="ECO:0000256" key="2">
    <source>
        <dbReference type="ARBA" id="ARBA00023127"/>
    </source>
</evidence>
<dbReference type="InterPro" id="IPR039361">
    <property type="entry name" value="Cyclin"/>
</dbReference>
<evidence type="ECO:0000313" key="9">
    <source>
        <dbReference type="Proteomes" id="UP000039865"/>
    </source>
</evidence>
<evidence type="ECO:0000256" key="1">
    <source>
        <dbReference type="ARBA" id="ARBA00022618"/>
    </source>
</evidence>
<dbReference type="PROSITE" id="PS00292">
    <property type="entry name" value="CYCLINS"/>
    <property type="match status" value="1"/>
</dbReference>
<dbReference type="InterPro" id="IPR036915">
    <property type="entry name" value="Cyclin-like_sf"/>
</dbReference>
<dbReference type="SMART" id="SM01332">
    <property type="entry name" value="Cyclin_C"/>
    <property type="match status" value="1"/>
</dbReference>
<dbReference type="InterPro" id="IPR048258">
    <property type="entry name" value="Cyclins_cyclin-box"/>
</dbReference>
<dbReference type="GO" id="GO:0051301">
    <property type="term" value="P:cell division"/>
    <property type="evidence" value="ECO:0007669"/>
    <property type="project" value="UniProtKB-KW"/>
</dbReference>
<dbReference type="Pfam" id="PF02984">
    <property type="entry name" value="Cyclin_C"/>
    <property type="match status" value="1"/>
</dbReference>
<evidence type="ECO:0000259" key="7">
    <source>
        <dbReference type="SMART" id="SM01332"/>
    </source>
</evidence>
<dbReference type="CDD" id="cd20507">
    <property type="entry name" value="CYCLIN_CCNB1-like_rpt1"/>
    <property type="match status" value="1"/>
</dbReference>
<evidence type="ECO:0000313" key="8">
    <source>
        <dbReference type="EMBL" id="CDW74673.1"/>
    </source>
</evidence>
<dbReference type="InParanoid" id="A0A077ZZK8"/>
<protein>
    <submittedName>
        <fullName evidence="8">Uncharacterized protein</fullName>
    </submittedName>
</protein>
<dbReference type="FunFam" id="1.10.472.10:FF:000013">
    <property type="entry name" value="Cyclin A1"/>
    <property type="match status" value="1"/>
</dbReference>
<dbReference type="InterPro" id="IPR006671">
    <property type="entry name" value="Cyclin_N"/>
</dbReference>
<sequence length="573" mass="66497">MSFHQQNNQRSRFQPYFQTTQGGSQNINTENLAAQGIEVNRNTKERSNTNRLYENNTFINKTYNNVRQFGKDLSNIQQYQDVKQAYGDANGNKNMNGLQHQQPKILRVKSQIGSASSNSQNQQHHRLLNNKNNDSVINGNHLNEFNGHQPLPSKFIVTKERRMGNSQEGRMNVSTRSARETIQTHHNLIGNNNHGSLISQQISGFPSTNNSLIMNVPHFNNTGTFANLNQPDLRVEEDYHQQICQVIPRQIPAQIHQSDYQMDEEENDIKILTESPEKKAVLHKFWHQTVQEYLKHQVCEVDIQDVSNPQAVAEFAKECSQHMLNTEKDYIPRVGYMTSQNDINEKMRAILVDWLIEVHHKFKLLPETLFLTVNLIDRYLEKQVIHRTKLQLVGVTAMLIASKYEEIYAPEVRDFVYITDKAYQKEEILKQEFALLTELDFNICTPSSYRFLERFSKIANLNSKQFNMARYLIELPLIEYRMLKYCPSLLAASALYLALKIIPRFDEINIDIKLPAWDEKLQQHSGYSESHLRPCAKDLCILLQGIEKCSLQAVRKKFSNSTYNEVALIRLEH</sequence>
<dbReference type="SUPFAM" id="SSF47954">
    <property type="entry name" value="Cyclin-like"/>
    <property type="match status" value="2"/>
</dbReference>
<keyword evidence="3" id="KW-0131">Cell cycle</keyword>
<dbReference type="Proteomes" id="UP000039865">
    <property type="component" value="Unassembled WGS sequence"/>
</dbReference>
<dbReference type="InterPro" id="IPR013763">
    <property type="entry name" value="Cyclin-like_dom"/>
</dbReference>
<dbReference type="InterPro" id="IPR004367">
    <property type="entry name" value="Cyclin_C-dom"/>
</dbReference>
<dbReference type="SMART" id="SM00385">
    <property type="entry name" value="CYCLIN"/>
    <property type="match status" value="2"/>
</dbReference>
<evidence type="ECO:0000256" key="4">
    <source>
        <dbReference type="RuleBase" id="RU000383"/>
    </source>
</evidence>
<keyword evidence="2 4" id="KW-0195">Cyclin</keyword>
<name>A0A077ZZK8_STYLE</name>
<keyword evidence="9" id="KW-1185">Reference proteome</keyword>
<dbReference type="PANTHER" id="PTHR10177">
    <property type="entry name" value="CYCLINS"/>
    <property type="match status" value="1"/>
</dbReference>
<dbReference type="Gene3D" id="1.10.472.10">
    <property type="entry name" value="Cyclin-like"/>
    <property type="match status" value="2"/>
</dbReference>
<evidence type="ECO:0000256" key="5">
    <source>
        <dbReference type="SAM" id="MobiDB-lite"/>
    </source>
</evidence>
<dbReference type="OMA" id="RETIQTH"/>
<gene>
    <name evidence="8" type="primary">Contig6243.g290</name>
    <name evidence="8" type="ORF">STYLEM_3655</name>
</gene>
<accession>A0A077ZZK8</accession>
<proteinExistence type="inferred from homology"/>
<feature type="domain" description="Cyclin-like" evidence="6">
    <location>
        <begin position="450"/>
        <end position="541"/>
    </location>
</feature>
<reference evidence="8 9" key="1">
    <citation type="submission" date="2014-06" db="EMBL/GenBank/DDBJ databases">
        <authorList>
            <person name="Swart Estienne"/>
        </authorList>
    </citation>
    <scope>NUCLEOTIDE SEQUENCE [LARGE SCALE GENOMIC DNA]</scope>
    <source>
        <strain evidence="8 9">130c</strain>
    </source>
</reference>
<comment type="similarity">
    <text evidence="4">Belongs to the cyclin family.</text>
</comment>
<keyword evidence="1" id="KW-0132">Cell division</keyword>
<feature type="domain" description="Cyclin C-terminal" evidence="7">
    <location>
        <begin position="446"/>
        <end position="572"/>
    </location>
</feature>
<dbReference type="OrthoDB" id="5590282at2759"/>
<evidence type="ECO:0000256" key="3">
    <source>
        <dbReference type="ARBA" id="ARBA00023306"/>
    </source>
</evidence>
<dbReference type="EMBL" id="CCKQ01003544">
    <property type="protein sequence ID" value="CDW74673.1"/>
    <property type="molecule type" value="Genomic_DNA"/>
</dbReference>
<feature type="domain" description="Cyclin-like" evidence="6">
    <location>
        <begin position="353"/>
        <end position="437"/>
    </location>
</feature>
<dbReference type="Pfam" id="PF00134">
    <property type="entry name" value="Cyclin_N"/>
    <property type="match status" value="1"/>
</dbReference>
<dbReference type="FunFam" id="1.10.472.10:FF:000167">
    <property type="entry name" value="Mitotic cyclin 6"/>
    <property type="match status" value="1"/>
</dbReference>